<proteinExistence type="predicted"/>
<dbReference type="Proteomes" id="UP001386955">
    <property type="component" value="Unassembled WGS sequence"/>
</dbReference>
<sequence>MMCLKGAPGLMLTTSDVPWRHIRIDLSDQQCTSGTHQDRSRAGGEKCECVSNIKELSARVQMQEVGWARSAGGVVTPIILGCVASCPRRSWPEEEATWRTVGVGWGGYCARGIYGIWDEIYIFRQRGVKGLQGSGRPLPDRVLTRLGRFFT</sequence>
<comment type="caution">
    <text evidence="1">The sequence shown here is derived from an EMBL/GenBank/DDBJ whole genome shotgun (WGS) entry which is preliminary data.</text>
</comment>
<reference evidence="1 2" key="1">
    <citation type="submission" date="2024-01" db="EMBL/GenBank/DDBJ databases">
        <title>The genomes of 5 underutilized Papilionoideae crops provide insights into root nodulation and disease resistanc.</title>
        <authorList>
            <person name="Jiang F."/>
        </authorList>
    </citation>
    <scope>NUCLEOTIDE SEQUENCE [LARGE SCALE GENOMIC DNA]</scope>
    <source>
        <strain evidence="1">DUOXIRENSHENG_FW03</strain>
        <tissue evidence="1">Leaves</tissue>
    </source>
</reference>
<protein>
    <submittedName>
        <fullName evidence="1">Uncharacterized protein</fullName>
    </submittedName>
</protein>
<evidence type="ECO:0000313" key="1">
    <source>
        <dbReference type="EMBL" id="KAK7406401.1"/>
    </source>
</evidence>
<gene>
    <name evidence="1" type="ORF">VNO78_08025</name>
</gene>
<evidence type="ECO:0000313" key="2">
    <source>
        <dbReference type="Proteomes" id="UP001386955"/>
    </source>
</evidence>
<name>A0AAN9XTB5_PSOTE</name>
<dbReference type="EMBL" id="JAYMYS010000002">
    <property type="protein sequence ID" value="KAK7406401.1"/>
    <property type="molecule type" value="Genomic_DNA"/>
</dbReference>
<organism evidence="1 2">
    <name type="scientific">Psophocarpus tetragonolobus</name>
    <name type="common">Winged bean</name>
    <name type="synonym">Dolichos tetragonolobus</name>
    <dbReference type="NCBI Taxonomy" id="3891"/>
    <lineage>
        <taxon>Eukaryota</taxon>
        <taxon>Viridiplantae</taxon>
        <taxon>Streptophyta</taxon>
        <taxon>Embryophyta</taxon>
        <taxon>Tracheophyta</taxon>
        <taxon>Spermatophyta</taxon>
        <taxon>Magnoliopsida</taxon>
        <taxon>eudicotyledons</taxon>
        <taxon>Gunneridae</taxon>
        <taxon>Pentapetalae</taxon>
        <taxon>rosids</taxon>
        <taxon>fabids</taxon>
        <taxon>Fabales</taxon>
        <taxon>Fabaceae</taxon>
        <taxon>Papilionoideae</taxon>
        <taxon>50 kb inversion clade</taxon>
        <taxon>NPAAA clade</taxon>
        <taxon>indigoferoid/millettioid clade</taxon>
        <taxon>Phaseoleae</taxon>
        <taxon>Psophocarpus</taxon>
    </lineage>
</organism>
<keyword evidence="2" id="KW-1185">Reference proteome</keyword>
<accession>A0AAN9XTB5</accession>
<dbReference type="AlphaFoldDB" id="A0AAN9XTB5"/>